<dbReference type="SMART" id="SM00431">
    <property type="entry name" value="SCAN"/>
    <property type="match status" value="1"/>
</dbReference>
<protein>
    <recommendedName>
        <fullName evidence="9">Gypsy retrotransposon integrase-like protein 1</fullName>
        <ecNumber evidence="2">3.1.26.4</ecNumber>
    </recommendedName>
</protein>
<dbReference type="Pfam" id="PF17917">
    <property type="entry name" value="RT_RNaseH"/>
    <property type="match status" value="1"/>
</dbReference>
<keyword evidence="4" id="KW-0548">Nucleotidyltransferase</keyword>
<dbReference type="InterPro" id="IPR043128">
    <property type="entry name" value="Rev_trsase/Diguanyl_cyclase"/>
</dbReference>
<dbReference type="Gene3D" id="3.30.420.10">
    <property type="entry name" value="Ribonuclease H-like superfamily/Ribonuclease H"/>
    <property type="match status" value="1"/>
</dbReference>
<evidence type="ECO:0000256" key="4">
    <source>
        <dbReference type="ARBA" id="ARBA00022695"/>
    </source>
</evidence>
<dbReference type="GO" id="GO:0015074">
    <property type="term" value="P:DNA integration"/>
    <property type="evidence" value="ECO:0007669"/>
    <property type="project" value="InterPro"/>
</dbReference>
<dbReference type="PROSITE" id="PS50994">
    <property type="entry name" value="INTEGRASE"/>
    <property type="match status" value="1"/>
</dbReference>
<dbReference type="PANTHER" id="PTHR37984">
    <property type="entry name" value="PROTEIN CBG26694"/>
    <property type="match status" value="1"/>
</dbReference>
<dbReference type="InterPro" id="IPR038269">
    <property type="entry name" value="SCAN_sf"/>
</dbReference>
<dbReference type="InterPro" id="IPR012337">
    <property type="entry name" value="RNaseH-like_sf"/>
</dbReference>
<evidence type="ECO:0000313" key="14">
    <source>
        <dbReference type="Proteomes" id="UP001174136"/>
    </source>
</evidence>
<keyword evidence="3" id="KW-0808">Transferase</keyword>
<dbReference type="Pfam" id="PF00078">
    <property type="entry name" value="RVT_1"/>
    <property type="match status" value="1"/>
</dbReference>
<dbReference type="SUPFAM" id="SSF53098">
    <property type="entry name" value="Ribonuclease H-like"/>
    <property type="match status" value="1"/>
</dbReference>
<dbReference type="CDD" id="cd01647">
    <property type="entry name" value="RT_LTR"/>
    <property type="match status" value="1"/>
</dbReference>
<evidence type="ECO:0000259" key="11">
    <source>
        <dbReference type="PROSITE" id="PS50804"/>
    </source>
</evidence>
<dbReference type="GO" id="GO:0008270">
    <property type="term" value="F:zinc ion binding"/>
    <property type="evidence" value="ECO:0007669"/>
    <property type="project" value="InterPro"/>
</dbReference>
<dbReference type="InterPro" id="IPR001584">
    <property type="entry name" value="Integrase_cat-core"/>
</dbReference>
<evidence type="ECO:0000259" key="10">
    <source>
        <dbReference type="PROSITE" id="PS50175"/>
    </source>
</evidence>
<comment type="similarity">
    <text evidence="1">Belongs to the beta type-B retroviral polymerase family. HERV class-II K(HML-2) pol subfamily.</text>
</comment>
<accession>A0AA47MR68</accession>
<dbReference type="InterPro" id="IPR003309">
    <property type="entry name" value="SCAN_dom"/>
</dbReference>
<dbReference type="InterPro" id="IPR036397">
    <property type="entry name" value="RNaseH_sf"/>
</dbReference>
<dbReference type="GO" id="GO:0003676">
    <property type="term" value="F:nucleic acid binding"/>
    <property type="evidence" value="ECO:0007669"/>
    <property type="project" value="InterPro"/>
</dbReference>
<dbReference type="Proteomes" id="UP001174136">
    <property type="component" value="Unassembled WGS sequence"/>
</dbReference>
<dbReference type="Gene3D" id="1.10.4020.10">
    <property type="entry name" value="DNA breaking-rejoining enzymes"/>
    <property type="match status" value="1"/>
</dbReference>
<evidence type="ECO:0000259" key="12">
    <source>
        <dbReference type="PROSITE" id="PS50994"/>
    </source>
</evidence>
<dbReference type="Pfam" id="PF17921">
    <property type="entry name" value="Integrase_H2C2"/>
    <property type="match status" value="1"/>
</dbReference>
<dbReference type="PROSITE" id="PS50175">
    <property type="entry name" value="ASP_PROT_RETROV"/>
    <property type="match status" value="1"/>
</dbReference>
<dbReference type="InterPro" id="IPR050951">
    <property type="entry name" value="Retrovirus_Pol_polyprotein"/>
</dbReference>
<dbReference type="SUPFAM" id="SSF56672">
    <property type="entry name" value="DNA/RNA polymerases"/>
    <property type="match status" value="1"/>
</dbReference>
<dbReference type="Gene3D" id="3.10.10.10">
    <property type="entry name" value="HIV Type 1 Reverse Transcriptase, subunit A, domain 1"/>
    <property type="match status" value="1"/>
</dbReference>
<dbReference type="Gene3D" id="3.30.70.270">
    <property type="match status" value="2"/>
</dbReference>
<keyword evidence="6" id="KW-0255">Endonuclease</keyword>
<dbReference type="InterPro" id="IPR041588">
    <property type="entry name" value="Integrase_H2C2"/>
</dbReference>
<dbReference type="PROSITE" id="PS50804">
    <property type="entry name" value="SCAN_BOX"/>
    <property type="match status" value="1"/>
</dbReference>
<proteinExistence type="inferred from homology"/>
<dbReference type="Gene3D" id="1.10.340.70">
    <property type="match status" value="1"/>
</dbReference>
<dbReference type="EMBL" id="JAOPHQ010003128">
    <property type="protein sequence ID" value="KAK0144602.1"/>
    <property type="molecule type" value="Genomic_DNA"/>
</dbReference>
<evidence type="ECO:0000256" key="2">
    <source>
        <dbReference type="ARBA" id="ARBA00012180"/>
    </source>
</evidence>
<dbReference type="EC" id="3.1.26.4" evidence="2"/>
<keyword evidence="7" id="KW-0378">Hydrolase</keyword>
<dbReference type="Gene3D" id="4.10.60.10">
    <property type="entry name" value="Zinc finger, CCHC-type"/>
    <property type="match status" value="1"/>
</dbReference>
<organism evidence="13 14">
    <name type="scientific">Merluccius polli</name>
    <name type="common">Benguela hake</name>
    <name type="synonym">Merluccius cadenati</name>
    <dbReference type="NCBI Taxonomy" id="89951"/>
    <lineage>
        <taxon>Eukaryota</taxon>
        <taxon>Metazoa</taxon>
        <taxon>Chordata</taxon>
        <taxon>Craniata</taxon>
        <taxon>Vertebrata</taxon>
        <taxon>Euteleostomi</taxon>
        <taxon>Actinopterygii</taxon>
        <taxon>Neopterygii</taxon>
        <taxon>Teleostei</taxon>
        <taxon>Neoteleostei</taxon>
        <taxon>Acanthomorphata</taxon>
        <taxon>Zeiogadaria</taxon>
        <taxon>Gadariae</taxon>
        <taxon>Gadiformes</taxon>
        <taxon>Gadoidei</taxon>
        <taxon>Merlucciidae</taxon>
        <taxon>Merluccius</taxon>
    </lineage>
</organism>
<feature type="domain" description="Integrase catalytic" evidence="12">
    <location>
        <begin position="764"/>
        <end position="929"/>
    </location>
</feature>
<keyword evidence="8" id="KW-0695">RNA-directed DNA polymerase</keyword>
<dbReference type="InterPro" id="IPR054465">
    <property type="entry name" value="Integrase_p58-like_C"/>
</dbReference>
<dbReference type="Gene3D" id="3.10.20.370">
    <property type="match status" value="1"/>
</dbReference>
<dbReference type="InterPro" id="IPR036875">
    <property type="entry name" value="Znf_CCHC_sf"/>
</dbReference>
<dbReference type="CDD" id="cd09274">
    <property type="entry name" value="RNase_HI_RT_Ty3"/>
    <property type="match status" value="1"/>
</dbReference>
<dbReference type="SUPFAM" id="SSF47353">
    <property type="entry name" value="Retrovirus capsid dimerization domain-like"/>
    <property type="match status" value="1"/>
</dbReference>
<dbReference type="FunFam" id="3.30.70.270:FF:000026">
    <property type="entry name" value="Transposon Ty3-G Gag-Pol polyprotein"/>
    <property type="match status" value="1"/>
</dbReference>
<dbReference type="Pfam" id="PF00665">
    <property type="entry name" value="rve"/>
    <property type="match status" value="1"/>
</dbReference>
<evidence type="ECO:0000256" key="6">
    <source>
        <dbReference type="ARBA" id="ARBA00022759"/>
    </source>
</evidence>
<reference evidence="13" key="1">
    <citation type="journal article" date="2023" name="Front. Mar. Sci.">
        <title>A new Merluccius polli reference genome to investigate the effects of global change in West African waters.</title>
        <authorList>
            <person name="Mateo J.L."/>
            <person name="Blanco-Fernandez C."/>
            <person name="Garcia-Vazquez E."/>
            <person name="Machado-Schiaffino G."/>
        </authorList>
    </citation>
    <scope>NUCLEOTIDE SEQUENCE</scope>
    <source>
        <strain evidence="13">C29</strain>
        <tissue evidence="13">Fin</tissue>
    </source>
</reference>
<feature type="domain" description="Peptidase A2" evidence="10">
    <location>
        <begin position="488"/>
        <end position="524"/>
    </location>
</feature>
<dbReference type="InterPro" id="IPR001995">
    <property type="entry name" value="Peptidase_A2_cat"/>
</dbReference>
<evidence type="ECO:0000256" key="3">
    <source>
        <dbReference type="ARBA" id="ARBA00022679"/>
    </source>
</evidence>
<evidence type="ECO:0000313" key="13">
    <source>
        <dbReference type="EMBL" id="KAK0144602.1"/>
    </source>
</evidence>
<evidence type="ECO:0000256" key="7">
    <source>
        <dbReference type="ARBA" id="ARBA00022801"/>
    </source>
</evidence>
<evidence type="ECO:0000256" key="8">
    <source>
        <dbReference type="ARBA" id="ARBA00022918"/>
    </source>
</evidence>
<evidence type="ECO:0000256" key="5">
    <source>
        <dbReference type="ARBA" id="ARBA00022722"/>
    </source>
</evidence>
<gene>
    <name evidence="13" type="primary">pol_40</name>
    <name evidence="13" type="ORF">N1851_017055</name>
</gene>
<dbReference type="InterPro" id="IPR043502">
    <property type="entry name" value="DNA/RNA_pol_sf"/>
</dbReference>
<dbReference type="InterPro" id="IPR000477">
    <property type="entry name" value="RT_dom"/>
</dbReference>
<comment type="caution">
    <text evidence="13">The sequence shown here is derived from an EMBL/GenBank/DDBJ whole genome shotgun (WGS) entry which is preliminary data.</text>
</comment>
<dbReference type="FunFam" id="3.30.420.10:FF:000032">
    <property type="entry name" value="Retrovirus-related Pol polyprotein from transposon 297-like Protein"/>
    <property type="match status" value="1"/>
</dbReference>
<dbReference type="GO" id="GO:0004523">
    <property type="term" value="F:RNA-DNA hybrid ribonuclease activity"/>
    <property type="evidence" value="ECO:0007669"/>
    <property type="project" value="UniProtKB-EC"/>
</dbReference>
<evidence type="ECO:0000256" key="1">
    <source>
        <dbReference type="ARBA" id="ARBA00010879"/>
    </source>
</evidence>
<dbReference type="FunFam" id="3.10.20.370:FF:000001">
    <property type="entry name" value="Retrovirus-related Pol polyprotein from transposon 17.6-like protein"/>
    <property type="match status" value="1"/>
</dbReference>
<name>A0AA47MR68_MERPO</name>
<dbReference type="Pfam" id="PF02023">
    <property type="entry name" value="SCAN"/>
    <property type="match status" value="1"/>
</dbReference>
<evidence type="ECO:0000256" key="9">
    <source>
        <dbReference type="ARBA" id="ARBA00039658"/>
    </source>
</evidence>
<dbReference type="Pfam" id="PF22938">
    <property type="entry name" value="Integrase_p58_C"/>
    <property type="match status" value="1"/>
</dbReference>
<dbReference type="GO" id="GO:0006508">
    <property type="term" value="P:proteolysis"/>
    <property type="evidence" value="ECO:0007669"/>
    <property type="project" value="InterPro"/>
</dbReference>
<sequence length="1572" mass="175643">MGAYDDFLDAPSESLLVALTKEQLLNVAEHYLIELTVPKSAKKEQLVWFICERLKELKVLPGVPGGAPSEPSKPVVVPTAPLSEMAVLTFEQQKELLQMQFAQKELELGHEREQRKWEIEQELERQKIAADVKEKDRLWEMEKLKHAEREQEQAREFECARLRLMAEGRATGNSTTQSSLASMVKFIPKFNERDPDIFFSLFENVADTQNWDDGDKTLLLQAVLIGHGQEAFVALSSADRKSYQLVKEAVLKSYELIPEAYRQRFRNCRKSDRQTHAELARDLNSFFHRWLTSEGVDTFDGLCDLLVLEQFKDILPERIATYLNEHELKTAAKAAVLADGYVLTHKIQRKEYRPGFVNAGPPARPDPMKFDPALPNKIPETDANTCHYCFEVGHWKRLCPALKARKNSKEGNVKAVAFVSSFSATHVRDGKSDVSQLKAVTATESKSCERLNGQRSGDEPAITTVSDYAPFITEGYVSMVGDARRVPVKILRDTGASESFIHQSALPFSSVSDTGSVVLIRGIGLQSFPVPLHRIQLFSGFVDGDITIAVRPSLPMEGIDMIIGNNIGRDCVFPEQKSPLPVVMKEVTSSAQTDGCLRDFPEVFTACAVTRAMARVQNAAPSEVSRDTVARLFIPEVPAPLSCAEVIEAQKNDDGLKKYFALALDDCNSDHGYCVQNGLLFRRPCADNDVADGVMQLVMPDKFRALALQTAHGGMSGHFGVKKTYSRLLRQFYWPRVRRDVARLVKSCHVCQIAGKPNMVIKPAPLQPIPSVGTPFEHLIIDCVGPLPQSKSGNIYLFTIMCQATRYPAAYALRSITTRSVVKCLSQFISIFGLPKIIQSDRGSNFTSRTFAAALKQLRIQHNMSSAYHAQSQGALERFHATLKSLLRAYCVEMKREWEDGLPWLLLAARAVVQESTGFSPNEFVFGHEVRTSLSVLSGDMDISEPLGGLADYVQGFRRRLFLAWKMASDHLTEAQKKMKRQYDQKTEVRTFSPGDQVVALLPIPGSPFGAKYSGPYTVTRKVSETNYVVATPERRRSTQLCHVNLLKPYYSSQVVDNSVEQKSVGFVVVQGAPEASPVAAEDDVRGPDDAVLRARLNNSQTLAELDDLLGHLDMHQRDELKGLLSEFSCLFSDTPTCTTLIEHDIDVGEASPIRQRFYRVSPDKGKSLDESVQYLLDNGLAKQSYSSWASPCILVKKSDDTFRFCTDYRKVNMVTKPDSYPLPHIEDCVDQVGAARFVSKFDLLKGYYQVPLTPRAQEIAAFITPTGLYSYTRMSFGLRNAPGTFQRLMNRVVAGLEGCAVYLDDVVCYADTWSMHVSRIRALFERLVAATLTVNLAKCEFAQATVVYLGKVVGQGKVRPVRAKVLAIDKFPPPVTKKEVMRFLGMIGYYRSFCCNFSSVVEPLTNLLKGSVKFEWTAECQQAFDNAKLLLSSAPVLAAPKMDQPFQLQVDASLVGAGAVLLQKDGNGVDRPVCYFSRKFNKHQFNYSTIEKEALALIWALQHFDVYVGGGVHPVVVFSDHNPLTFLHSLQNASQRLMRWALFLQPYRLVIRHIKGTENVMADALSRALDE</sequence>
<dbReference type="SUPFAM" id="SSF57756">
    <property type="entry name" value="Retrovirus zinc finger-like domains"/>
    <property type="match status" value="1"/>
</dbReference>
<dbReference type="GO" id="GO:0003964">
    <property type="term" value="F:RNA-directed DNA polymerase activity"/>
    <property type="evidence" value="ECO:0007669"/>
    <property type="project" value="UniProtKB-KW"/>
</dbReference>
<keyword evidence="14" id="KW-1185">Reference proteome</keyword>
<dbReference type="PANTHER" id="PTHR37984:SF5">
    <property type="entry name" value="PROTEIN NYNRIN-LIKE"/>
    <property type="match status" value="1"/>
</dbReference>
<dbReference type="FunFam" id="1.10.340.70:FF:000001">
    <property type="entry name" value="Retrovirus-related Pol polyprotein from transposon gypsy-like Protein"/>
    <property type="match status" value="1"/>
</dbReference>
<dbReference type="GO" id="GO:0004190">
    <property type="term" value="F:aspartic-type endopeptidase activity"/>
    <property type="evidence" value="ECO:0007669"/>
    <property type="project" value="InterPro"/>
</dbReference>
<dbReference type="InterPro" id="IPR041373">
    <property type="entry name" value="RT_RNaseH"/>
</dbReference>
<feature type="domain" description="SCAN box" evidence="11">
    <location>
        <begin position="262"/>
        <end position="339"/>
    </location>
</feature>
<keyword evidence="5" id="KW-0540">Nuclease</keyword>